<proteinExistence type="inferred from homology"/>
<gene>
    <name evidence="8" type="ORF">GCM10025876_29250</name>
</gene>
<comment type="similarity">
    <text evidence="2">Belongs to the CPA3 antiporters (TC 2.A.63) subunit E family.</text>
</comment>
<evidence type="ECO:0000256" key="5">
    <source>
        <dbReference type="ARBA" id="ARBA00022989"/>
    </source>
</evidence>
<dbReference type="EMBL" id="BSUN01000001">
    <property type="protein sequence ID" value="GMA36721.1"/>
    <property type="molecule type" value="Genomic_DNA"/>
</dbReference>
<keyword evidence="4 7" id="KW-0812">Transmembrane</keyword>
<organism evidence="8 9">
    <name type="scientific">Demequina litorisediminis</name>
    <dbReference type="NCBI Taxonomy" id="1849022"/>
    <lineage>
        <taxon>Bacteria</taxon>
        <taxon>Bacillati</taxon>
        <taxon>Actinomycetota</taxon>
        <taxon>Actinomycetes</taxon>
        <taxon>Micrococcales</taxon>
        <taxon>Demequinaceae</taxon>
        <taxon>Demequina</taxon>
    </lineage>
</organism>
<accession>A0ABQ6IHT2</accession>
<name>A0ABQ6IHT2_9MICO</name>
<reference evidence="9" key="1">
    <citation type="journal article" date="2019" name="Int. J. Syst. Evol. Microbiol.">
        <title>The Global Catalogue of Microorganisms (GCM) 10K type strain sequencing project: providing services to taxonomists for standard genome sequencing and annotation.</title>
        <authorList>
            <consortium name="The Broad Institute Genomics Platform"/>
            <consortium name="The Broad Institute Genome Sequencing Center for Infectious Disease"/>
            <person name="Wu L."/>
            <person name="Ma J."/>
        </authorList>
    </citation>
    <scope>NUCLEOTIDE SEQUENCE [LARGE SCALE GENOMIC DNA]</scope>
    <source>
        <strain evidence="9">NBRC 112299</strain>
    </source>
</reference>
<feature type="transmembrane region" description="Helical" evidence="7">
    <location>
        <begin position="21"/>
        <end position="54"/>
    </location>
</feature>
<keyword evidence="9" id="KW-1185">Reference proteome</keyword>
<sequence length="194" mass="21090">MPKRDKIRAARRVRRQQIPLRLSLVVLWVFLWGTFDATTIVSGIVVAALAPLVFYLPPIETSGRLHVGWLLWFVVVLMWDIARSSITVAGQAFGIGYSPKEAIIGVKMRSSSDLILTATAEASSLVPGTLVVDVDRAGGELFIHILCVKDAAHIERARQEVLATEARLIRAVGSAADVRRVTGGVPGQRKGATR</sequence>
<evidence type="ECO:0000313" key="9">
    <source>
        <dbReference type="Proteomes" id="UP001157125"/>
    </source>
</evidence>
<comment type="caution">
    <text evidence="8">The sequence shown here is derived from an EMBL/GenBank/DDBJ whole genome shotgun (WGS) entry which is preliminary data.</text>
</comment>
<evidence type="ECO:0000256" key="6">
    <source>
        <dbReference type="ARBA" id="ARBA00023136"/>
    </source>
</evidence>
<dbReference type="InterPro" id="IPR002758">
    <property type="entry name" value="Cation_antiport_E"/>
</dbReference>
<dbReference type="PANTHER" id="PTHR34584">
    <property type="entry name" value="NA(+)/H(+) ANTIPORTER SUBUNIT E1"/>
    <property type="match status" value="1"/>
</dbReference>
<keyword evidence="5 7" id="KW-1133">Transmembrane helix</keyword>
<comment type="subcellular location">
    <subcellularLocation>
        <location evidence="1">Cell membrane</location>
        <topology evidence="1">Multi-pass membrane protein</topology>
    </subcellularLocation>
</comment>
<evidence type="ECO:0000313" key="8">
    <source>
        <dbReference type="EMBL" id="GMA36721.1"/>
    </source>
</evidence>
<protein>
    <submittedName>
        <fullName evidence="8">Na+/H+ antiporter subunit E</fullName>
    </submittedName>
</protein>
<evidence type="ECO:0000256" key="4">
    <source>
        <dbReference type="ARBA" id="ARBA00022692"/>
    </source>
</evidence>
<keyword evidence="6 7" id="KW-0472">Membrane</keyword>
<evidence type="ECO:0000256" key="7">
    <source>
        <dbReference type="SAM" id="Phobius"/>
    </source>
</evidence>
<evidence type="ECO:0000256" key="2">
    <source>
        <dbReference type="ARBA" id="ARBA00006228"/>
    </source>
</evidence>
<dbReference type="Pfam" id="PF01899">
    <property type="entry name" value="MNHE"/>
    <property type="match status" value="1"/>
</dbReference>
<feature type="transmembrane region" description="Helical" evidence="7">
    <location>
        <begin position="66"/>
        <end position="82"/>
    </location>
</feature>
<dbReference type="RefSeq" id="WP_284328712.1">
    <property type="nucleotide sequence ID" value="NZ_BSUN01000001.1"/>
</dbReference>
<dbReference type="Proteomes" id="UP001157125">
    <property type="component" value="Unassembled WGS sequence"/>
</dbReference>
<dbReference type="PANTHER" id="PTHR34584:SF1">
    <property type="entry name" value="NA(+)_H(+) ANTIPORTER SUBUNIT E1"/>
    <property type="match status" value="1"/>
</dbReference>
<dbReference type="NCBIfam" id="NF006521">
    <property type="entry name" value="PRK08965.1-5"/>
    <property type="match status" value="1"/>
</dbReference>
<evidence type="ECO:0000256" key="1">
    <source>
        <dbReference type="ARBA" id="ARBA00004651"/>
    </source>
</evidence>
<evidence type="ECO:0000256" key="3">
    <source>
        <dbReference type="ARBA" id="ARBA00022475"/>
    </source>
</evidence>
<keyword evidence="3" id="KW-1003">Cell membrane</keyword>